<dbReference type="SMART" id="SM00220">
    <property type="entry name" value="S_TKc"/>
    <property type="match status" value="1"/>
</dbReference>
<dbReference type="SUPFAM" id="SSF56112">
    <property type="entry name" value="Protein kinase-like (PK-like)"/>
    <property type="match status" value="1"/>
</dbReference>
<dbReference type="PROSITE" id="PS00107">
    <property type="entry name" value="PROTEIN_KINASE_ATP"/>
    <property type="match status" value="1"/>
</dbReference>
<evidence type="ECO:0000256" key="8">
    <source>
        <dbReference type="ARBA" id="ARBA00047899"/>
    </source>
</evidence>
<sequence>MNRAPYGMAARAPQQGQREVNMKFKVVKVVGKGSYGTVYQVQRLSDGKTYALKEMDVRAMSQAEREDAANEIRLLASVQHPNVVSYNEAFLDGNRICIIMDYAPDGDLSRIIKKHLAARTPMPNDLAWKLFIQICAGLSALHKMRILHRDIKPGNIMMSGDVAKIGDLGIAKLLSKTVAAKTQIGTPHYMPPEIWKNRPYGFQSDTWAVGCLLYELLTLKVPFEARNINELRTKVTRGVFPPMPASADPELVAIVKECLQQDPARRPTLEQLLTRPSVQAKMGLLPVPAHQAFPAQQQGQAQMIDTIKVPRNFQMIKNKLPPAQYEGDPSGGAGSYGSDEEAEVGRLPAMQPKTAAPSAAASQLPRRVAQAPLPPQLMPGAGAVRAYGQPASVAPSQQQQQQQQRQPPVDPVVLEMQRKAAAIGNVYNMHMKQPPPSVAASVAAAAAARADPRSRAGGAAQAWYMPQKQVSESRAAYGAFYHSPQQQQQQQPQYKGYYYPGAQKSDAASQAGNAAGARGGAAAPANGRLRPLAQPQPDARSRAGNSALASKPPPWNYGVAQAQSRGVKFADYRAGYDGGAAPAGGGGANYPVSRYPPAQWNAPRAQR</sequence>
<evidence type="ECO:0000256" key="6">
    <source>
        <dbReference type="ARBA" id="ARBA00022777"/>
    </source>
</evidence>
<dbReference type="GO" id="GO:0004674">
    <property type="term" value="F:protein serine/threonine kinase activity"/>
    <property type="evidence" value="ECO:0007669"/>
    <property type="project" value="UniProtKB-KW"/>
</dbReference>
<dbReference type="EC" id="2.7.11.1" evidence="2"/>
<evidence type="ECO:0000256" key="3">
    <source>
        <dbReference type="ARBA" id="ARBA00022527"/>
    </source>
</evidence>
<dbReference type="Pfam" id="PF00069">
    <property type="entry name" value="Pkinase"/>
    <property type="match status" value="1"/>
</dbReference>
<evidence type="ECO:0000256" key="2">
    <source>
        <dbReference type="ARBA" id="ARBA00012513"/>
    </source>
</evidence>
<feature type="region of interest" description="Disordered" evidence="11">
    <location>
        <begin position="574"/>
        <end position="607"/>
    </location>
</feature>
<evidence type="ECO:0000256" key="10">
    <source>
        <dbReference type="PROSITE-ProRule" id="PRU10141"/>
    </source>
</evidence>
<keyword evidence="3" id="KW-0723">Serine/threonine-protein kinase</keyword>
<evidence type="ECO:0000259" key="12">
    <source>
        <dbReference type="PROSITE" id="PS50011"/>
    </source>
</evidence>
<proteinExistence type="inferred from homology"/>
<dbReference type="FunFam" id="3.30.200.20:FF:000097">
    <property type="entry name" value="Probable serine/threonine-protein kinase nek1"/>
    <property type="match status" value="1"/>
</dbReference>
<feature type="compositionally biased region" description="Low complexity" evidence="11">
    <location>
        <begin position="511"/>
        <end position="533"/>
    </location>
</feature>
<dbReference type="PANTHER" id="PTHR44899:SF6">
    <property type="entry name" value="SERINE_THREONINE PROTEIN KINASE"/>
    <property type="match status" value="1"/>
</dbReference>
<keyword evidence="6" id="KW-0418">Kinase</keyword>
<name>A0A7R9V2R2_9CHLO</name>
<feature type="domain" description="Protein kinase" evidence="12">
    <location>
        <begin position="24"/>
        <end position="278"/>
    </location>
</feature>
<evidence type="ECO:0000256" key="4">
    <source>
        <dbReference type="ARBA" id="ARBA00022679"/>
    </source>
</evidence>
<feature type="region of interest" description="Disordered" evidence="11">
    <location>
        <begin position="509"/>
        <end position="559"/>
    </location>
</feature>
<dbReference type="InterPro" id="IPR000719">
    <property type="entry name" value="Prot_kinase_dom"/>
</dbReference>
<dbReference type="InterPro" id="IPR017441">
    <property type="entry name" value="Protein_kinase_ATP_BS"/>
</dbReference>
<comment type="catalytic activity">
    <reaction evidence="9">
        <text>L-seryl-[protein] + ATP = O-phospho-L-seryl-[protein] + ADP + H(+)</text>
        <dbReference type="Rhea" id="RHEA:17989"/>
        <dbReference type="Rhea" id="RHEA-COMP:9863"/>
        <dbReference type="Rhea" id="RHEA-COMP:11604"/>
        <dbReference type="ChEBI" id="CHEBI:15378"/>
        <dbReference type="ChEBI" id="CHEBI:29999"/>
        <dbReference type="ChEBI" id="CHEBI:30616"/>
        <dbReference type="ChEBI" id="CHEBI:83421"/>
        <dbReference type="ChEBI" id="CHEBI:456216"/>
        <dbReference type="EC" id="2.7.11.1"/>
    </reaction>
</comment>
<dbReference type="PROSITE" id="PS00108">
    <property type="entry name" value="PROTEIN_KINASE_ST"/>
    <property type="match status" value="1"/>
</dbReference>
<feature type="region of interest" description="Disordered" evidence="11">
    <location>
        <begin position="387"/>
        <end position="409"/>
    </location>
</feature>
<evidence type="ECO:0000256" key="9">
    <source>
        <dbReference type="ARBA" id="ARBA00048679"/>
    </source>
</evidence>
<gene>
    <name evidence="13" type="ORF">CEUR00632_LOCUS2633</name>
</gene>
<feature type="compositionally biased region" description="Low complexity" evidence="11">
    <location>
        <begin position="485"/>
        <end position="500"/>
    </location>
</feature>
<keyword evidence="5 10" id="KW-0547">Nucleotide-binding</keyword>
<dbReference type="AlphaFoldDB" id="A0A7R9V2R2"/>
<dbReference type="PANTHER" id="PTHR44899">
    <property type="entry name" value="CAMK FAMILY PROTEIN KINASE"/>
    <property type="match status" value="1"/>
</dbReference>
<feature type="region of interest" description="Disordered" evidence="11">
    <location>
        <begin position="321"/>
        <end position="343"/>
    </location>
</feature>
<comment type="similarity">
    <text evidence="1">Belongs to the protein kinase superfamily. NEK Ser/Thr protein kinase family. NIMA subfamily.</text>
</comment>
<feature type="binding site" evidence="10">
    <location>
        <position position="53"/>
    </location>
    <ligand>
        <name>ATP</name>
        <dbReference type="ChEBI" id="CHEBI:30616"/>
    </ligand>
</feature>
<dbReference type="Gene3D" id="3.30.200.20">
    <property type="entry name" value="Phosphorylase Kinase, domain 1"/>
    <property type="match status" value="1"/>
</dbReference>
<evidence type="ECO:0000256" key="5">
    <source>
        <dbReference type="ARBA" id="ARBA00022741"/>
    </source>
</evidence>
<evidence type="ECO:0000256" key="7">
    <source>
        <dbReference type="ARBA" id="ARBA00022840"/>
    </source>
</evidence>
<protein>
    <recommendedName>
        <fullName evidence="2">non-specific serine/threonine protein kinase</fullName>
        <ecNumber evidence="2">2.7.11.1</ecNumber>
    </recommendedName>
</protein>
<accession>A0A7R9V2R2</accession>
<evidence type="ECO:0000256" key="11">
    <source>
        <dbReference type="SAM" id="MobiDB-lite"/>
    </source>
</evidence>
<dbReference type="InterPro" id="IPR008271">
    <property type="entry name" value="Ser/Thr_kinase_AS"/>
</dbReference>
<keyword evidence="7 10" id="KW-0067">ATP-binding</keyword>
<comment type="catalytic activity">
    <reaction evidence="8">
        <text>L-threonyl-[protein] + ATP = O-phospho-L-threonyl-[protein] + ADP + H(+)</text>
        <dbReference type="Rhea" id="RHEA:46608"/>
        <dbReference type="Rhea" id="RHEA-COMP:11060"/>
        <dbReference type="Rhea" id="RHEA-COMP:11605"/>
        <dbReference type="ChEBI" id="CHEBI:15378"/>
        <dbReference type="ChEBI" id="CHEBI:30013"/>
        <dbReference type="ChEBI" id="CHEBI:30616"/>
        <dbReference type="ChEBI" id="CHEBI:61977"/>
        <dbReference type="ChEBI" id="CHEBI:456216"/>
        <dbReference type="EC" id="2.7.11.1"/>
    </reaction>
</comment>
<feature type="compositionally biased region" description="Gly residues" evidence="11">
    <location>
        <begin position="576"/>
        <end position="588"/>
    </location>
</feature>
<dbReference type="InterPro" id="IPR011009">
    <property type="entry name" value="Kinase-like_dom_sf"/>
</dbReference>
<keyword evidence="4" id="KW-0808">Transferase</keyword>
<reference evidence="13" key="1">
    <citation type="submission" date="2021-01" db="EMBL/GenBank/DDBJ databases">
        <authorList>
            <person name="Corre E."/>
            <person name="Pelletier E."/>
            <person name="Niang G."/>
            <person name="Scheremetjew M."/>
            <person name="Finn R."/>
            <person name="Kale V."/>
            <person name="Holt S."/>
            <person name="Cochrane G."/>
            <person name="Meng A."/>
            <person name="Brown T."/>
            <person name="Cohen L."/>
        </authorList>
    </citation>
    <scope>NUCLEOTIDE SEQUENCE</scope>
    <source>
        <strain evidence="13">CCMP219</strain>
    </source>
</reference>
<feature type="compositionally biased region" description="Low complexity" evidence="11">
    <location>
        <begin position="389"/>
        <end position="409"/>
    </location>
</feature>
<evidence type="ECO:0000313" key="13">
    <source>
        <dbReference type="EMBL" id="CAD8282598.1"/>
    </source>
</evidence>
<evidence type="ECO:0000256" key="1">
    <source>
        <dbReference type="ARBA" id="ARBA00010886"/>
    </source>
</evidence>
<dbReference type="Gene3D" id="1.10.510.10">
    <property type="entry name" value="Transferase(Phosphotransferase) domain 1"/>
    <property type="match status" value="1"/>
</dbReference>
<dbReference type="InterPro" id="IPR051131">
    <property type="entry name" value="NEK_Ser/Thr_kinase_NIMA"/>
</dbReference>
<dbReference type="GO" id="GO:0005524">
    <property type="term" value="F:ATP binding"/>
    <property type="evidence" value="ECO:0007669"/>
    <property type="project" value="UniProtKB-UniRule"/>
</dbReference>
<feature type="region of interest" description="Disordered" evidence="11">
    <location>
        <begin position="481"/>
        <end position="500"/>
    </location>
</feature>
<organism evidence="13">
    <name type="scientific">Chlamydomonas euryale</name>
    <dbReference type="NCBI Taxonomy" id="1486919"/>
    <lineage>
        <taxon>Eukaryota</taxon>
        <taxon>Viridiplantae</taxon>
        <taxon>Chlorophyta</taxon>
        <taxon>core chlorophytes</taxon>
        <taxon>Chlorophyceae</taxon>
        <taxon>CS clade</taxon>
        <taxon>Chlamydomonadales</taxon>
        <taxon>Chlamydomonadaceae</taxon>
        <taxon>Chlamydomonas</taxon>
    </lineage>
</organism>
<dbReference type="EMBL" id="HBEC01005808">
    <property type="protein sequence ID" value="CAD8282598.1"/>
    <property type="molecule type" value="Transcribed_RNA"/>
</dbReference>
<dbReference type="PROSITE" id="PS50011">
    <property type="entry name" value="PROTEIN_KINASE_DOM"/>
    <property type="match status" value="1"/>
</dbReference>